<dbReference type="AlphaFoldDB" id="A0A397SJU2"/>
<name>A0A397SJU2_9GLOM</name>
<accession>A0A397SJU2</accession>
<dbReference type="OrthoDB" id="2343369at2759"/>
<proteinExistence type="predicted"/>
<keyword evidence="2" id="KW-1185">Reference proteome</keyword>
<evidence type="ECO:0008006" key="3">
    <source>
        <dbReference type="Google" id="ProtNLM"/>
    </source>
</evidence>
<protein>
    <recommendedName>
        <fullName evidence="3">F-box domain-containing protein</fullName>
    </recommendedName>
</protein>
<evidence type="ECO:0000313" key="1">
    <source>
        <dbReference type="EMBL" id="RIA84916.1"/>
    </source>
</evidence>
<evidence type="ECO:0000313" key="2">
    <source>
        <dbReference type="Proteomes" id="UP000265703"/>
    </source>
</evidence>
<dbReference type="Proteomes" id="UP000265703">
    <property type="component" value="Unassembled WGS sequence"/>
</dbReference>
<sequence length="197" mass="22876">MSSLSIPTELNTLLACLDEDEISSLISCAVNLPNSQSPLFEYGKFIKRIDHFDIKYFVVTWLNNEWKDCRVQEIINVIYHMIIRQGLVVMIPRSVEYLVLYLFVDLPSFEYFVNNCKANLKKWMIPKDITIFKSNIKGFLACVNNYQKVHNSLKVLGVCKKEFDDDAMEITTSLMSQGVNIVISDQMTMPFHFGYYK</sequence>
<gene>
    <name evidence="1" type="ORF">C1645_831577</name>
</gene>
<reference evidence="1 2" key="1">
    <citation type="submission" date="2018-06" db="EMBL/GenBank/DDBJ databases">
        <title>Comparative genomics reveals the genomic features of Rhizophagus irregularis, R. cerebriforme, R. diaphanum and Gigaspora rosea, and their symbiotic lifestyle signature.</title>
        <authorList>
            <person name="Morin E."/>
            <person name="San Clemente H."/>
            <person name="Chen E.C.H."/>
            <person name="De La Providencia I."/>
            <person name="Hainaut M."/>
            <person name="Kuo A."/>
            <person name="Kohler A."/>
            <person name="Murat C."/>
            <person name="Tang N."/>
            <person name="Roy S."/>
            <person name="Loubradou J."/>
            <person name="Henrissat B."/>
            <person name="Grigoriev I.V."/>
            <person name="Corradi N."/>
            <person name="Roux C."/>
            <person name="Martin F.M."/>
        </authorList>
    </citation>
    <scope>NUCLEOTIDE SEQUENCE [LARGE SCALE GENOMIC DNA]</scope>
    <source>
        <strain evidence="1 2">DAOM 227022</strain>
    </source>
</reference>
<organism evidence="1 2">
    <name type="scientific">Glomus cerebriforme</name>
    <dbReference type="NCBI Taxonomy" id="658196"/>
    <lineage>
        <taxon>Eukaryota</taxon>
        <taxon>Fungi</taxon>
        <taxon>Fungi incertae sedis</taxon>
        <taxon>Mucoromycota</taxon>
        <taxon>Glomeromycotina</taxon>
        <taxon>Glomeromycetes</taxon>
        <taxon>Glomerales</taxon>
        <taxon>Glomeraceae</taxon>
        <taxon>Glomus</taxon>
    </lineage>
</organism>
<comment type="caution">
    <text evidence="1">The sequence shown here is derived from an EMBL/GenBank/DDBJ whole genome shotgun (WGS) entry which is preliminary data.</text>
</comment>
<dbReference type="EMBL" id="QKYT01000460">
    <property type="protein sequence ID" value="RIA84916.1"/>
    <property type="molecule type" value="Genomic_DNA"/>
</dbReference>